<evidence type="ECO:0000313" key="3">
    <source>
        <dbReference type="Proteomes" id="UP000178367"/>
    </source>
</evidence>
<keyword evidence="1" id="KW-1133">Transmembrane helix</keyword>
<keyword evidence="1" id="KW-0812">Transmembrane</keyword>
<sequence>MPDKKNTTEAVTEERNDPSVARTMENIRELTEKNLAISEEILEKTKHINRFVTLSQIMGVIKLLLIVVPIILGVLYLPSLLKGITPIFGQVLDVYKELLGVKQGSDDVLNGLDPNKIDMNKIDPDIIKKYMK</sequence>
<accession>A0A1F5SI68</accession>
<comment type="caution">
    <text evidence="2">The sequence shown here is derived from an EMBL/GenBank/DDBJ whole genome shotgun (WGS) entry which is preliminary data.</text>
</comment>
<name>A0A1F5SI68_9BACT</name>
<organism evidence="2 3">
    <name type="scientific">Candidatus Falkowbacteria bacterium RIFOXYA2_FULL_47_19</name>
    <dbReference type="NCBI Taxonomy" id="1797994"/>
    <lineage>
        <taxon>Bacteria</taxon>
        <taxon>Candidatus Falkowiibacteriota</taxon>
    </lineage>
</organism>
<gene>
    <name evidence="2" type="ORF">A2227_03145</name>
</gene>
<protein>
    <submittedName>
        <fullName evidence="2">Uncharacterized protein</fullName>
    </submittedName>
</protein>
<feature type="transmembrane region" description="Helical" evidence="1">
    <location>
        <begin position="57"/>
        <end position="77"/>
    </location>
</feature>
<evidence type="ECO:0000313" key="2">
    <source>
        <dbReference type="EMBL" id="OGF26256.1"/>
    </source>
</evidence>
<dbReference type="STRING" id="1797994.A2227_03145"/>
<proteinExistence type="predicted"/>
<evidence type="ECO:0000256" key="1">
    <source>
        <dbReference type="SAM" id="Phobius"/>
    </source>
</evidence>
<dbReference type="AlphaFoldDB" id="A0A1F5SI68"/>
<dbReference type="EMBL" id="MFGB01000016">
    <property type="protein sequence ID" value="OGF26256.1"/>
    <property type="molecule type" value="Genomic_DNA"/>
</dbReference>
<reference evidence="2 3" key="1">
    <citation type="journal article" date="2016" name="Nat. Commun.">
        <title>Thousands of microbial genomes shed light on interconnected biogeochemical processes in an aquifer system.</title>
        <authorList>
            <person name="Anantharaman K."/>
            <person name="Brown C.T."/>
            <person name="Hug L.A."/>
            <person name="Sharon I."/>
            <person name="Castelle C.J."/>
            <person name="Probst A.J."/>
            <person name="Thomas B.C."/>
            <person name="Singh A."/>
            <person name="Wilkins M.J."/>
            <person name="Karaoz U."/>
            <person name="Brodie E.L."/>
            <person name="Williams K.H."/>
            <person name="Hubbard S.S."/>
            <person name="Banfield J.F."/>
        </authorList>
    </citation>
    <scope>NUCLEOTIDE SEQUENCE [LARGE SCALE GENOMIC DNA]</scope>
</reference>
<keyword evidence="1" id="KW-0472">Membrane</keyword>
<dbReference type="Proteomes" id="UP000178367">
    <property type="component" value="Unassembled WGS sequence"/>
</dbReference>